<proteinExistence type="predicted"/>
<reference evidence="3" key="1">
    <citation type="journal article" date="2001" name="Int. J. Syst. Evol. Microbiol.">
        <title>Methanofollis aquaemaris sp. nov., a methanogen isolated from an aquaculture fish pond.</title>
        <authorList>
            <person name="Lai M.C."/>
            <person name="Chen S.C."/>
        </authorList>
    </citation>
    <scope>NUCLEOTIDE SEQUENCE</scope>
    <source>
        <strain evidence="3">N2F9704</strain>
    </source>
</reference>
<reference evidence="3" key="2">
    <citation type="submission" date="2019-02" db="EMBL/GenBank/DDBJ databases">
        <authorList>
            <person name="Chen S.-C."/>
            <person name="Chien H.-H."/>
            <person name="Lai M.-C."/>
        </authorList>
    </citation>
    <scope>NUCLEOTIDE SEQUENCE</scope>
    <source>
        <strain evidence="3">N2F9704</strain>
    </source>
</reference>
<protein>
    <submittedName>
        <fullName evidence="3">DUF3883 domain-containing protein</fullName>
    </submittedName>
</protein>
<organism evidence="3 4">
    <name type="scientific">Methanofollis aquaemaris</name>
    <dbReference type="NCBI Taxonomy" id="126734"/>
    <lineage>
        <taxon>Archaea</taxon>
        <taxon>Methanobacteriati</taxon>
        <taxon>Methanobacteriota</taxon>
        <taxon>Stenosarchaea group</taxon>
        <taxon>Methanomicrobia</taxon>
        <taxon>Methanomicrobiales</taxon>
        <taxon>Methanomicrobiaceae</taxon>
        <taxon>Methanofollis</taxon>
    </lineage>
</organism>
<evidence type="ECO:0000259" key="2">
    <source>
        <dbReference type="Pfam" id="PF13020"/>
    </source>
</evidence>
<feature type="region of interest" description="Disordered" evidence="1">
    <location>
        <begin position="256"/>
        <end position="279"/>
    </location>
</feature>
<dbReference type="Proteomes" id="UP001042704">
    <property type="component" value="Chromosome"/>
</dbReference>
<feature type="compositionally biased region" description="Basic and acidic residues" evidence="1">
    <location>
        <begin position="260"/>
        <end position="271"/>
    </location>
</feature>
<keyword evidence="4" id="KW-1185">Reference proteome</keyword>
<sequence>MPSPEVNLSYPLFHQRCLQLNEAILKKSGQPFFSFEEGLPRDWENYKKKVCEEGRKRLAVDEWTEDEIGSGQIIRRLIAAIEIDIPNTDTTNNLIESGKRYGEQTRSHRSLYEALHDPGVTRSYEQLIYDLFKEKIPRDRAFQGFIDHAGKIYDYIAYVFFLYRPERYAPIKTTHFDRAFSMMGIPLKTARKCSWENYQAYLAALREVKKALELDGFVDVSLIHAHSFCWMLEHLVKETSGDLISIPLPEEVKVLGPVPTDRKNRDPDQNRRTPNGPIDYEAQHRKNIFLGRCAEYIAFRAEIRRLEMAGRPDLAEQVNIVSKNAALGYDIKSYDETGEERYIEVKAISGGNTRHSFYLTQNEWRTCTRLKNYYFYLVSGAKTSEPKIHFFKGSRLTEGHLTPSEYIASIPYARE</sequence>
<dbReference type="RefSeq" id="WP_265580429.1">
    <property type="nucleotide sequence ID" value="NZ_CP036172.1"/>
</dbReference>
<accession>A0A8A3S5V6</accession>
<dbReference type="Pfam" id="PF13020">
    <property type="entry name" value="NOV_C"/>
    <property type="match status" value="1"/>
</dbReference>
<gene>
    <name evidence="3" type="ORF">RJ40_08440</name>
</gene>
<evidence type="ECO:0000313" key="4">
    <source>
        <dbReference type="Proteomes" id="UP001042704"/>
    </source>
</evidence>
<dbReference type="AlphaFoldDB" id="A0A8A3S5V6"/>
<feature type="domain" description="Protein NO VEIN C-terminal" evidence="2">
    <location>
        <begin position="295"/>
        <end position="389"/>
    </location>
</feature>
<name>A0A8A3S5V6_9EURY</name>
<evidence type="ECO:0000313" key="3">
    <source>
        <dbReference type="EMBL" id="QSZ67528.1"/>
    </source>
</evidence>
<evidence type="ECO:0000256" key="1">
    <source>
        <dbReference type="SAM" id="MobiDB-lite"/>
    </source>
</evidence>
<dbReference type="InterPro" id="IPR024975">
    <property type="entry name" value="NOV_C"/>
</dbReference>
<dbReference type="GeneID" id="76424388"/>
<dbReference type="EMBL" id="CP036172">
    <property type="protein sequence ID" value="QSZ67528.1"/>
    <property type="molecule type" value="Genomic_DNA"/>
</dbReference>
<dbReference type="KEGG" id="maqe:RJ40_08440"/>